<comment type="caution">
    <text evidence="1">The sequence shown here is derived from an EMBL/GenBank/DDBJ whole genome shotgun (WGS) entry which is preliminary data.</text>
</comment>
<accession>A0A090VFU9</accession>
<reference evidence="1 2" key="1">
    <citation type="journal article" date="2014" name="Genome Announc.">
        <title>Draft Genome Sequences of Marine Flavobacterium Algibacter lectus Strains SS8 and NR4.</title>
        <authorList>
            <person name="Takatani N."/>
            <person name="Nakanishi M."/>
            <person name="Meirelles P."/>
            <person name="Mino S."/>
            <person name="Suda W."/>
            <person name="Oshima K."/>
            <person name="Hattori M."/>
            <person name="Ohkuma M."/>
            <person name="Hosokawa M."/>
            <person name="Miyashita K."/>
            <person name="Thompson F.L."/>
            <person name="Niwa A."/>
            <person name="Sawabe T."/>
            <person name="Sawabe T."/>
        </authorList>
    </citation>
    <scope>NUCLEOTIDE SEQUENCE [LARGE SCALE GENOMIC DNA]</scope>
    <source>
        <strain evidence="1 2">JCM 19300</strain>
    </source>
</reference>
<dbReference type="EMBL" id="BBNQ01000013">
    <property type="protein sequence ID" value="GAL63655.1"/>
    <property type="molecule type" value="Genomic_DNA"/>
</dbReference>
<dbReference type="Gene3D" id="2.130.10.10">
    <property type="entry name" value="YVTN repeat-like/Quinoprotein amine dehydrogenase"/>
    <property type="match status" value="1"/>
</dbReference>
<dbReference type="InterPro" id="IPR015943">
    <property type="entry name" value="WD40/YVTN_repeat-like_dom_sf"/>
</dbReference>
<dbReference type="RefSeq" id="WP_042505470.1">
    <property type="nucleotide sequence ID" value="NZ_BBNQ01000013.1"/>
</dbReference>
<evidence type="ECO:0000313" key="1">
    <source>
        <dbReference type="EMBL" id="GAL63655.1"/>
    </source>
</evidence>
<organism evidence="1 2">
    <name type="scientific">Algibacter lectus</name>
    <dbReference type="NCBI Taxonomy" id="221126"/>
    <lineage>
        <taxon>Bacteria</taxon>
        <taxon>Pseudomonadati</taxon>
        <taxon>Bacteroidota</taxon>
        <taxon>Flavobacteriia</taxon>
        <taxon>Flavobacteriales</taxon>
        <taxon>Flavobacteriaceae</taxon>
        <taxon>Algibacter</taxon>
    </lineage>
</organism>
<proteinExistence type="predicted"/>
<gene>
    <name evidence="1" type="ORF">JCM19300_2691</name>
</gene>
<protein>
    <submittedName>
        <fullName evidence="1">Uncharacterized protein</fullName>
    </submittedName>
</protein>
<evidence type="ECO:0000313" key="2">
    <source>
        <dbReference type="Proteomes" id="UP000029644"/>
    </source>
</evidence>
<sequence>MKNISSFVKTSSKTGDIWVNIQTEGLLKFQSKEDISEINLPEVFTNTPSDNIYKTSAKTISTVLIDNFDRHWIANDNGLFYINENNLITATNFNEKIVDMKFLADNKIMVVSATSMYILGTNKADYNIEILEQYPNINIELSSLVF</sequence>
<dbReference type="AlphaFoldDB" id="A0A090VFU9"/>
<dbReference type="Proteomes" id="UP000029644">
    <property type="component" value="Unassembled WGS sequence"/>
</dbReference>
<name>A0A090VFU9_9FLAO</name>